<feature type="domain" description="Non-contractile tail sheath N-terminal" evidence="2">
    <location>
        <begin position="18"/>
        <end position="207"/>
    </location>
</feature>
<comment type="caution">
    <text evidence="4">The sequence shown here is derived from an EMBL/GenBank/DDBJ whole genome shotgun (WGS) entry which is preliminary data.</text>
</comment>
<evidence type="ECO:0000259" key="3">
    <source>
        <dbReference type="Pfam" id="PF23845"/>
    </source>
</evidence>
<dbReference type="InterPro" id="IPR057122">
    <property type="entry name" value="TIM-barrel_NCTSP"/>
</dbReference>
<accession>A0A7X6B976</accession>
<dbReference type="RefSeq" id="WP_167921962.1">
    <property type="nucleotide sequence ID" value="NZ_JAATIT010000003.1"/>
</dbReference>
<organism evidence="4 5">
    <name type="scientific">Sphingopyxis italica</name>
    <dbReference type="NCBI Taxonomy" id="1129133"/>
    <lineage>
        <taxon>Bacteria</taxon>
        <taxon>Pseudomonadati</taxon>
        <taxon>Pseudomonadota</taxon>
        <taxon>Alphaproteobacteria</taxon>
        <taxon>Sphingomonadales</taxon>
        <taxon>Sphingomonadaceae</taxon>
        <taxon>Sphingopyxis</taxon>
    </lineage>
</organism>
<dbReference type="NCBIfam" id="TIGR02217">
    <property type="entry name" value="chp_TIGR02217"/>
    <property type="match status" value="1"/>
</dbReference>
<evidence type="ECO:0000313" key="4">
    <source>
        <dbReference type="EMBL" id="NJB90530.1"/>
    </source>
</evidence>
<dbReference type="Pfam" id="PF23844">
    <property type="entry name" value="NCTSP_N"/>
    <property type="match status" value="1"/>
</dbReference>
<dbReference type="InterPro" id="IPR011740">
    <property type="entry name" value="DUF2460"/>
</dbReference>
<dbReference type="InterPro" id="IPR057102">
    <property type="entry name" value="NCTSP_N"/>
</dbReference>
<dbReference type="EMBL" id="JAATIT010000003">
    <property type="protein sequence ID" value="NJB90530.1"/>
    <property type="molecule type" value="Genomic_DNA"/>
</dbReference>
<reference evidence="4 5" key="1">
    <citation type="submission" date="2020-03" db="EMBL/GenBank/DDBJ databases">
        <title>Genomic Encyclopedia of Type Strains, Phase IV (KMG-IV): sequencing the most valuable type-strain genomes for metagenomic binning, comparative biology and taxonomic classification.</title>
        <authorList>
            <person name="Goeker M."/>
        </authorList>
    </citation>
    <scope>NUCLEOTIDE SEQUENCE [LARGE SCALE GENOMIC DNA]</scope>
    <source>
        <strain evidence="4 5">DSM 25229</strain>
    </source>
</reference>
<feature type="domain" description="Non-contractile tail sheath TIM barrel" evidence="3">
    <location>
        <begin position="212"/>
        <end position="557"/>
    </location>
</feature>
<dbReference type="Pfam" id="PF09343">
    <property type="entry name" value="DUF2460"/>
    <property type="match status" value="1"/>
</dbReference>
<dbReference type="Proteomes" id="UP000535078">
    <property type="component" value="Unassembled WGS sequence"/>
</dbReference>
<keyword evidence="5" id="KW-1185">Reference proteome</keyword>
<evidence type="ECO:0000259" key="1">
    <source>
        <dbReference type="Pfam" id="PF09343"/>
    </source>
</evidence>
<feature type="domain" description="DUF2460" evidence="1">
    <location>
        <begin position="576"/>
        <end position="776"/>
    </location>
</feature>
<gene>
    <name evidence="4" type="ORF">GGR90_002724</name>
</gene>
<protein>
    <submittedName>
        <fullName evidence="4">Uncharacterized protein (TIGR02217 family)</fullName>
    </submittedName>
</protein>
<sequence length="779" mass="83370">MGWALVAAAEPHHRKGWLKRFDPRFWTVDFARPMMASVMSEVPGTLRVEAVFYQKQDLAGLIWESADRWDHPLLAYETKRDFRHTKLSFRWRSGGVKPLDALHGPTLTIEGRDAAGSPRAWYVRLWNYAVGTADDAVVTLDFDALVGGFLLPGEADPVWAGDIDRMFISLVPPDYDGGDAVLPAPARGWAEMSQIACTGSGSVLAIGDVVMPEHGLGIAGGYDDSYHLTPARLVRQMVQLGYRGDVVHYVGMSHYMRLEAADGAFHASVTGGALNAPCAAWHAGFAAACEAAGLGVIWSLSYELFDAYCPEDWKQRASDGSPALTGWEPPSTLLSPANAEAMGYLQAVARAFVAIGAAAGLALKFQVGEPWWWIAGERRICAYDAAATAMLGSASVPIADVREALDAPQLAMLDALGALLAGSTAALVAAARDEAGTAGLVSHLLVYLPTVLDLATPAVRRANVPLGWAAPAFEVLQLEDYDWVTGGRGAETMAARAAMAVRLGYPVDEQHYFAGFVLLPEQRAAWAEIAEAAGAARRAGVARAFIWALPQVARDGFVAFDERGGDGEDDVQAFDAVDFPLAIGREAVVATEFSTQIVSSPSGHEQRASEWAEARMRYDAGPGIRSEADVRVLTDFFRARRGAARAFRFRDPFDGSSAADGGLPTATDQLLGQGDGVRRQFALVKRYGAGDAEQVRPIRLPVAASVRVSVDGIETAAFLITDEGDVSLDAAPGPGIAVRAGFLFDVPVRFAEDRLEASRATFLAGELASVPLIEVRAPW</sequence>
<name>A0A7X6B976_9SPHN</name>
<evidence type="ECO:0000259" key="2">
    <source>
        <dbReference type="Pfam" id="PF23844"/>
    </source>
</evidence>
<proteinExistence type="predicted"/>
<evidence type="ECO:0000313" key="5">
    <source>
        <dbReference type="Proteomes" id="UP000535078"/>
    </source>
</evidence>
<dbReference type="AlphaFoldDB" id="A0A7X6B976"/>
<dbReference type="Pfam" id="PF23845">
    <property type="entry name" value="TIM-barrel_NCTSP"/>
    <property type="match status" value="1"/>
</dbReference>